<evidence type="ECO:0000256" key="3">
    <source>
        <dbReference type="ARBA" id="ARBA00023136"/>
    </source>
</evidence>
<keyword evidence="4" id="KW-0186">Copper</keyword>
<keyword evidence="2 4" id="KW-1133">Transmembrane helix</keyword>
<keyword evidence="3 4" id="KW-0472">Membrane</keyword>
<reference evidence="6 7" key="1">
    <citation type="submission" date="2015-07" db="EMBL/GenBank/DDBJ databases">
        <title>Draft Genome Sequence of Malassezia furfur CBS1878 and Malassezia pachydermatis CBS1879.</title>
        <authorList>
            <person name="Triana S."/>
            <person name="Ohm R."/>
            <person name="Gonzalez A."/>
            <person name="DeCock H."/>
            <person name="Restrepo S."/>
            <person name="Celis A."/>
        </authorList>
    </citation>
    <scope>NUCLEOTIDE SEQUENCE [LARGE SCALE GENOMIC DNA]</scope>
    <source>
        <strain evidence="6 7">CBS 1879</strain>
    </source>
</reference>
<organism evidence="6 7">
    <name type="scientific">Malassezia pachydermatis</name>
    <dbReference type="NCBI Taxonomy" id="77020"/>
    <lineage>
        <taxon>Eukaryota</taxon>
        <taxon>Fungi</taxon>
        <taxon>Dikarya</taxon>
        <taxon>Basidiomycota</taxon>
        <taxon>Ustilaginomycotina</taxon>
        <taxon>Malasseziomycetes</taxon>
        <taxon>Malasseziales</taxon>
        <taxon>Malasseziaceae</taxon>
        <taxon>Malassezia</taxon>
    </lineage>
</organism>
<evidence type="ECO:0000313" key="7">
    <source>
        <dbReference type="Proteomes" id="UP000037751"/>
    </source>
</evidence>
<dbReference type="Pfam" id="PF04145">
    <property type="entry name" value="Ctr"/>
    <property type="match status" value="1"/>
</dbReference>
<dbReference type="STRING" id="77020.A0A0M8MQI4"/>
<feature type="region of interest" description="Disordered" evidence="5">
    <location>
        <begin position="1"/>
        <end position="31"/>
    </location>
</feature>
<proteinExistence type="inferred from homology"/>
<dbReference type="VEuPathDB" id="FungiDB:Malapachy_3177"/>
<keyword evidence="4" id="KW-0187">Copper transport</keyword>
<gene>
    <name evidence="6" type="ORF">Malapachy_3177</name>
</gene>
<accession>A0A0M8MQI4</accession>
<sequence length="212" mass="23162">MDHDAPHAMAGHEGHEGHMMPGHEGHTMPGHDAEAAACSMAMVWNTETKGMCIVHQAWHVQTEQGFAISLVLIFALGVGYEFLKLLGRQLEVAILHAETAHGLRSRRDLDEATLIRSRPSTRRVMPLNTEDLLDLDVTKRPPILSYIPSSLHTPQGLRGVSSVIYGIQVALSCFLMLVMMTYNAWLIGAIVVGAMVGSCGYVYTQCSVSLNV</sequence>
<keyword evidence="1 4" id="KW-0812">Transmembrane</keyword>
<keyword evidence="4" id="KW-0406">Ion transport</keyword>
<dbReference type="GeneID" id="28729531"/>
<comment type="subcellular location">
    <subcellularLocation>
        <location evidence="4">Membrane</location>
        <topology evidence="4">Multi-pass membrane protein</topology>
    </subcellularLocation>
</comment>
<evidence type="ECO:0000313" key="6">
    <source>
        <dbReference type="EMBL" id="KOS16308.1"/>
    </source>
</evidence>
<comment type="similarity">
    <text evidence="4">Belongs to the copper transporter (Ctr) (TC 1.A.56) family. SLC31A subfamily.</text>
</comment>
<dbReference type="OrthoDB" id="161814at2759"/>
<evidence type="ECO:0000256" key="1">
    <source>
        <dbReference type="ARBA" id="ARBA00022692"/>
    </source>
</evidence>
<dbReference type="PANTHER" id="PTHR12483">
    <property type="entry name" value="SOLUTE CARRIER FAMILY 31 COPPER TRANSPORTERS"/>
    <property type="match status" value="1"/>
</dbReference>
<keyword evidence="4" id="KW-0813">Transport</keyword>
<feature type="transmembrane region" description="Helical" evidence="4">
    <location>
        <begin position="65"/>
        <end position="83"/>
    </location>
</feature>
<dbReference type="Proteomes" id="UP000037751">
    <property type="component" value="Unassembled WGS sequence"/>
</dbReference>
<evidence type="ECO:0000256" key="4">
    <source>
        <dbReference type="RuleBase" id="RU367022"/>
    </source>
</evidence>
<evidence type="ECO:0000256" key="2">
    <source>
        <dbReference type="ARBA" id="ARBA00022989"/>
    </source>
</evidence>
<dbReference type="GO" id="GO:0016020">
    <property type="term" value="C:membrane"/>
    <property type="evidence" value="ECO:0007669"/>
    <property type="project" value="UniProtKB-SubCell"/>
</dbReference>
<dbReference type="PANTHER" id="PTHR12483:SF115">
    <property type="entry name" value="COPPER TRANSPORT PROTEIN"/>
    <property type="match status" value="1"/>
</dbReference>
<feature type="transmembrane region" description="Helical" evidence="4">
    <location>
        <begin position="184"/>
        <end position="203"/>
    </location>
</feature>
<protein>
    <recommendedName>
        <fullName evidence="4">Copper transport protein</fullName>
    </recommendedName>
</protein>
<dbReference type="RefSeq" id="XP_017993940.1">
    <property type="nucleotide sequence ID" value="XM_018137655.1"/>
</dbReference>
<dbReference type="InterPro" id="IPR007274">
    <property type="entry name" value="Cop_transporter"/>
</dbReference>
<dbReference type="AlphaFoldDB" id="A0A0M8MQI4"/>
<keyword evidence="7" id="KW-1185">Reference proteome</keyword>
<evidence type="ECO:0000256" key="5">
    <source>
        <dbReference type="SAM" id="MobiDB-lite"/>
    </source>
</evidence>
<dbReference type="EMBL" id="LGAV01000001">
    <property type="protein sequence ID" value="KOS16308.1"/>
    <property type="molecule type" value="Genomic_DNA"/>
</dbReference>
<dbReference type="GO" id="GO:0005375">
    <property type="term" value="F:copper ion transmembrane transporter activity"/>
    <property type="evidence" value="ECO:0007669"/>
    <property type="project" value="UniProtKB-UniRule"/>
</dbReference>
<name>A0A0M8MQI4_9BASI</name>
<comment type="caution">
    <text evidence="6">The sequence shown here is derived from an EMBL/GenBank/DDBJ whole genome shotgun (WGS) entry which is preliminary data.</text>
</comment>